<dbReference type="GO" id="GO:0005737">
    <property type="term" value="C:cytoplasm"/>
    <property type="evidence" value="ECO:0007669"/>
    <property type="project" value="UniProtKB-SubCell"/>
</dbReference>
<dbReference type="GO" id="GO:0003700">
    <property type="term" value="F:DNA-binding transcription factor activity"/>
    <property type="evidence" value="ECO:0007669"/>
    <property type="project" value="UniProtKB-UniRule"/>
</dbReference>
<dbReference type="HAMAP" id="MF_00173">
    <property type="entry name" value="Arg_repressor"/>
    <property type="match status" value="1"/>
</dbReference>
<feature type="domain" description="Arginine repressor C-terminal" evidence="11">
    <location>
        <begin position="77"/>
        <end position="130"/>
    </location>
</feature>
<dbReference type="Pfam" id="PF01316">
    <property type="entry name" value="Arg_repressor"/>
    <property type="match status" value="1"/>
</dbReference>
<comment type="subcellular location">
    <subcellularLocation>
        <location evidence="1 9">Cytoplasm</location>
    </subcellularLocation>
</comment>
<dbReference type="UniPathway" id="UPA00068"/>
<dbReference type="InterPro" id="IPR001669">
    <property type="entry name" value="Arg_repress"/>
</dbReference>
<keyword evidence="9" id="KW-0028">Amino-acid biosynthesis</keyword>
<evidence type="ECO:0000256" key="3">
    <source>
        <dbReference type="ARBA" id="ARBA00008316"/>
    </source>
</evidence>
<dbReference type="Gene3D" id="1.10.10.10">
    <property type="entry name" value="Winged helix-like DNA-binding domain superfamily/Winged helix DNA-binding domain"/>
    <property type="match status" value="1"/>
</dbReference>
<dbReference type="InterPro" id="IPR036251">
    <property type="entry name" value="Arg_repress_C_sf"/>
</dbReference>
<evidence type="ECO:0000256" key="4">
    <source>
        <dbReference type="ARBA" id="ARBA00021148"/>
    </source>
</evidence>
<dbReference type="OrthoDB" id="7060358at2"/>
<sequence>MIEELILEIIKNEKISSQEALVLRVEELSQEHVEQSTLSRKLKKLNIEKENGIYKLKEKKNFFSRQVIKYINISEPNLLIVKTIPGVANSIAIIIDNEIEAKSRLASEIAGTIAGDDTIFIAVKNPNKLHLARKQVEELIM</sequence>
<reference evidence="12 13" key="1">
    <citation type="submission" date="2014-11" db="EMBL/GenBank/DDBJ databases">
        <title>A Rickettsiales Symbiont of Amoebae With Ancient Features.</title>
        <authorList>
            <person name="Schulz F."/>
            <person name="Martijn J."/>
            <person name="Wascher F."/>
            <person name="Kostanjsek R."/>
            <person name="Ettema T.J."/>
            <person name="Horn M."/>
        </authorList>
    </citation>
    <scope>NUCLEOTIDE SEQUENCE [LARGE SCALE GENOMIC DNA]</scope>
    <source>
        <strain evidence="12 13">UWC36</strain>
    </source>
</reference>
<dbReference type="InterPro" id="IPR020900">
    <property type="entry name" value="Arg_repress_DNA-bd"/>
</dbReference>
<dbReference type="GO" id="GO:0006526">
    <property type="term" value="P:L-arginine biosynthetic process"/>
    <property type="evidence" value="ECO:0007669"/>
    <property type="project" value="UniProtKB-UniPathway"/>
</dbReference>
<organism evidence="12 13">
    <name type="scientific">Candidatus Jidaibacter acanthamoebae</name>
    <dbReference type="NCBI Taxonomy" id="86105"/>
    <lineage>
        <taxon>Bacteria</taxon>
        <taxon>Pseudomonadati</taxon>
        <taxon>Pseudomonadota</taxon>
        <taxon>Alphaproteobacteria</taxon>
        <taxon>Rickettsiales</taxon>
        <taxon>Candidatus Midichloriaceae</taxon>
        <taxon>Candidatus Jidaibacter</taxon>
    </lineage>
</organism>
<proteinExistence type="inferred from homology"/>
<evidence type="ECO:0000256" key="9">
    <source>
        <dbReference type="HAMAP-Rule" id="MF_00173"/>
    </source>
</evidence>
<comment type="caution">
    <text evidence="12">The sequence shown here is derived from an EMBL/GenBank/DDBJ whole genome shotgun (WGS) entry which is preliminary data.</text>
</comment>
<protein>
    <recommendedName>
        <fullName evidence="4 9">Arginine repressor</fullName>
    </recommendedName>
</protein>
<evidence type="ECO:0000256" key="6">
    <source>
        <dbReference type="ARBA" id="ARBA00023015"/>
    </source>
</evidence>
<dbReference type="EMBL" id="JSWE01000186">
    <property type="protein sequence ID" value="KIE04436.1"/>
    <property type="molecule type" value="Genomic_DNA"/>
</dbReference>
<evidence type="ECO:0000256" key="1">
    <source>
        <dbReference type="ARBA" id="ARBA00004496"/>
    </source>
</evidence>
<dbReference type="PANTHER" id="PTHR34471">
    <property type="entry name" value="ARGININE REPRESSOR"/>
    <property type="match status" value="1"/>
</dbReference>
<feature type="domain" description="Arginine repressor DNA-binding" evidence="10">
    <location>
        <begin position="4"/>
        <end position="56"/>
    </location>
</feature>
<dbReference type="AlphaFoldDB" id="A0A0C1MX09"/>
<evidence type="ECO:0000259" key="11">
    <source>
        <dbReference type="Pfam" id="PF02863"/>
    </source>
</evidence>
<evidence type="ECO:0000259" key="10">
    <source>
        <dbReference type="Pfam" id="PF01316"/>
    </source>
</evidence>
<dbReference type="RefSeq" id="WP_053332738.1">
    <property type="nucleotide sequence ID" value="NZ_JSWE01000186.1"/>
</dbReference>
<keyword evidence="9" id="KW-0055">Arginine biosynthesis</keyword>
<evidence type="ECO:0000256" key="7">
    <source>
        <dbReference type="ARBA" id="ARBA00023125"/>
    </source>
</evidence>
<evidence type="ECO:0000256" key="8">
    <source>
        <dbReference type="ARBA" id="ARBA00023163"/>
    </source>
</evidence>
<dbReference type="InterPro" id="IPR020899">
    <property type="entry name" value="Arg_repress_C"/>
</dbReference>
<dbReference type="SUPFAM" id="SSF46785">
    <property type="entry name" value="Winged helix' DNA-binding domain"/>
    <property type="match status" value="1"/>
</dbReference>
<dbReference type="GO" id="GO:0034618">
    <property type="term" value="F:arginine binding"/>
    <property type="evidence" value="ECO:0007669"/>
    <property type="project" value="InterPro"/>
</dbReference>
<dbReference type="InterPro" id="IPR036390">
    <property type="entry name" value="WH_DNA-bd_sf"/>
</dbReference>
<keyword evidence="8 9" id="KW-0804">Transcription</keyword>
<keyword evidence="13" id="KW-1185">Reference proteome</keyword>
<evidence type="ECO:0000256" key="2">
    <source>
        <dbReference type="ARBA" id="ARBA00005040"/>
    </source>
</evidence>
<evidence type="ECO:0000313" key="12">
    <source>
        <dbReference type="EMBL" id="KIE04436.1"/>
    </source>
</evidence>
<keyword evidence="5 9" id="KW-0963">Cytoplasm</keyword>
<accession>A0A0C1MX09</accession>
<dbReference type="Gene3D" id="3.30.1360.40">
    <property type="match status" value="1"/>
</dbReference>
<evidence type="ECO:0000313" key="13">
    <source>
        <dbReference type="Proteomes" id="UP000031258"/>
    </source>
</evidence>
<comment type="pathway">
    <text evidence="2 9">Amino-acid biosynthesis; L-arginine biosynthesis [regulation].</text>
</comment>
<dbReference type="STRING" id="86105.NF27_HS00230"/>
<dbReference type="PANTHER" id="PTHR34471:SF1">
    <property type="entry name" value="ARGININE REPRESSOR"/>
    <property type="match status" value="1"/>
</dbReference>
<dbReference type="Pfam" id="PF02863">
    <property type="entry name" value="Arg_repressor_C"/>
    <property type="match status" value="1"/>
</dbReference>
<dbReference type="PRINTS" id="PR01467">
    <property type="entry name" value="ARGREPRESSOR"/>
</dbReference>
<comment type="similarity">
    <text evidence="3 9">Belongs to the ArgR family.</text>
</comment>
<gene>
    <name evidence="9" type="primary">argR</name>
    <name evidence="12" type="ORF">NF27_HS00230</name>
</gene>
<dbReference type="SUPFAM" id="SSF55252">
    <property type="entry name" value="C-terminal domain of arginine repressor"/>
    <property type="match status" value="1"/>
</dbReference>
<keyword evidence="9" id="KW-0678">Repressor</keyword>
<keyword evidence="7 9" id="KW-0238">DNA-binding</keyword>
<dbReference type="GO" id="GO:0003677">
    <property type="term" value="F:DNA binding"/>
    <property type="evidence" value="ECO:0007669"/>
    <property type="project" value="UniProtKB-KW"/>
</dbReference>
<dbReference type="InterPro" id="IPR036388">
    <property type="entry name" value="WH-like_DNA-bd_sf"/>
</dbReference>
<keyword evidence="6 9" id="KW-0805">Transcription regulation</keyword>
<dbReference type="Proteomes" id="UP000031258">
    <property type="component" value="Unassembled WGS sequence"/>
</dbReference>
<dbReference type="PATRIC" id="fig|86105.3.peg.1732"/>
<dbReference type="GO" id="GO:0051259">
    <property type="term" value="P:protein complex oligomerization"/>
    <property type="evidence" value="ECO:0007669"/>
    <property type="project" value="InterPro"/>
</dbReference>
<name>A0A0C1MX09_9RICK</name>
<dbReference type="GO" id="GO:1900079">
    <property type="term" value="P:regulation of arginine biosynthetic process"/>
    <property type="evidence" value="ECO:0007669"/>
    <property type="project" value="UniProtKB-UniRule"/>
</dbReference>
<comment type="function">
    <text evidence="9">Regulates arginine biosynthesis genes.</text>
</comment>
<evidence type="ECO:0000256" key="5">
    <source>
        <dbReference type="ARBA" id="ARBA00022490"/>
    </source>
</evidence>